<feature type="transmembrane region" description="Helical" evidence="10">
    <location>
        <begin position="267"/>
        <end position="288"/>
    </location>
</feature>
<feature type="domain" description="G-protein coupled receptors family 1 profile" evidence="11">
    <location>
        <begin position="11"/>
        <end position="286"/>
    </location>
</feature>
<dbReference type="Proteomes" id="UP001066276">
    <property type="component" value="Chromosome 12"/>
</dbReference>
<gene>
    <name evidence="12" type="ORF">NDU88_003803</name>
</gene>
<keyword evidence="2" id="KW-1003">Cell membrane</keyword>
<dbReference type="GO" id="GO:0001594">
    <property type="term" value="F:trace-amine receptor activity"/>
    <property type="evidence" value="ECO:0007669"/>
    <property type="project" value="TreeGrafter"/>
</dbReference>
<keyword evidence="7 9" id="KW-0675">Receptor</keyword>
<evidence type="ECO:0000256" key="5">
    <source>
        <dbReference type="ARBA" id="ARBA00023040"/>
    </source>
</evidence>
<feature type="transmembrane region" description="Helical" evidence="10">
    <location>
        <begin position="6"/>
        <end position="22"/>
    </location>
</feature>
<keyword evidence="5 9" id="KW-0297">G-protein coupled receptor</keyword>
<evidence type="ECO:0000313" key="13">
    <source>
        <dbReference type="Proteomes" id="UP001066276"/>
    </source>
</evidence>
<evidence type="ECO:0000256" key="4">
    <source>
        <dbReference type="ARBA" id="ARBA00022989"/>
    </source>
</evidence>
<dbReference type="PANTHER" id="PTHR24249:SF307">
    <property type="entry name" value="TRACE AMINE-ASSOCIATED RECEPTOR 5"/>
    <property type="match status" value="1"/>
</dbReference>
<name>A0AAV7KXH5_PLEWA</name>
<feature type="transmembrane region" description="Helical" evidence="10">
    <location>
        <begin position="180"/>
        <end position="204"/>
    </location>
</feature>
<feature type="transmembrane region" description="Helical" evidence="10">
    <location>
        <begin position="237"/>
        <end position="261"/>
    </location>
</feature>
<dbReference type="FunFam" id="1.20.1070.10:FF:000232">
    <property type="entry name" value="Uncharacterized protein"/>
    <property type="match status" value="1"/>
</dbReference>
<comment type="subcellular location">
    <subcellularLocation>
        <location evidence="1">Cell membrane</location>
        <topology evidence="1">Multi-pass membrane protein</topology>
    </subcellularLocation>
</comment>
<evidence type="ECO:0000313" key="12">
    <source>
        <dbReference type="EMBL" id="KAJ1083648.1"/>
    </source>
</evidence>
<organism evidence="12 13">
    <name type="scientific">Pleurodeles waltl</name>
    <name type="common">Iberian ribbed newt</name>
    <dbReference type="NCBI Taxonomy" id="8319"/>
    <lineage>
        <taxon>Eukaryota</taxon>
        <taxon>Metazoa</taxon>
        <taxon>Chordata</taxon>
        <taxon>Craniata</taxon>
        <taxon>Vertebrata</taxon>
        <taxon>Euteleostomi</taxon>
        <taxon>Amphibia</taxon>
        <taxon>Batrachia</taxon>
        <taxon>Caudata</taxon>
        <taxon>Salamandroidea</taxon>
        <taxon>Salamandridae</taxon>
        <taxon>Pleurodelinae</taxon>
        <taxon>Pleurodeles</taxon>
    </lineage>
</organism>
<evidence type="ECO:0000256" key="8">
    <source>
        <dbReference type="ARBA" id="ARBA00023224"/>
    </source>
</evidence>
<keyword evidence="4 10" id="KW-1133">Transmembrane helix</keyword>
<evidence type="ECO:0000256" key="7">
    <source>
        <dbReference type="ARBA" id="ARBA00023170"/>
    </source>
</evidence>
<evidence type="ECO:0000256" key="1">
    <source>
        <dbReference type="ARBA" id="ARBA00004651"/>
    </source>
</evidence>
<feature type="transmembrane region" description="Helical" evidence="10">
    <location>
        <begin position="86"/>
        <end position="107"/>
    </location>
</feature>
<keyword evidence="6 10" id="KW-0472">Membrane</keyword>
<evidence type="ECO:0000256" key="2">
    <source>
        <dbReference type="ARBA" id="ARBA00022475"/>
    </source>
</evidence>
<dbReference type="EMBL" id="JANPWB010000016">
    <property type="protein sequence ID" value="KAJ1083648.1"/>
    <property type="molecule type" value="Genomic_DNA"/>
</dbReference>
<feature type="transmembrane region" description="Helical" evidence="10">
    <location>
        <begin position="34"/>
        <end position="53"/>
    </location>
</feature>
<dbReference type="Gene3D" id="1.20.1070.10">
    <property type="entry name" value="Rhodopsin 7-helix transmembrane proteins"/>
    <property type="match status" value="1"/>
</dbReference>
<accession>A0AAV7KXH5</accession>
<evidence type="ECO:0000256" key="10">
    <source>
        <dbReference type="SAM" id="Phobius"/>
    </source>
</evidence>
<dbReference type="GO" id="GO:0005886">
    <property type="term" value="C:plasma membrane"/>
    <property type="evidence" value="ECO:0007669"/>
    <property type="project" value="UniProtKB-SubCell"/>
</dbReference>
<comment type="caution">
    <text evidence="12">The sequence shown here is derived from an EMBL/GenBank/DDBJ whole genome shotgun (WGS) entry which is preliminary data.</text>
</comment>
<dbReference type="InterPro" id="IPR000276">
    <property type="entry name" value="GPCR_Rhodpsn"/>
</dbReference>
<keyword evidence="8 9" id="KW-0807">Transducer</keyword>
<evidence type="ECO:0000259" key="11">
    <source>
        <dbReference type="PROSITE" id="PS50262"/>
    </source>
</evidence>
<dbReference type="InterPro" id="IPR050569">
    <property type="entry name" value="TAAR"/>
</dbReference>
<dbReference type="PROSITE" id="PS00237">
    <property type="entry name" value="G_PROTEIN_RECEP_F1_1"/>
    <property type="match status" value="1"/>
</dbReference>
<proteinExistence type="inferred from homology"/>
<evidence type="ECO:0000256" key="6">
    <source>
        <dbReference type="ARBA" id="ARBA00023136"/>
    </source>
</evidence>
<protein>
    <recommendedName>
        <fullName evidence="11">G-protein coupled receptors family 1 profile domain-containing protein</fullName>
    </recommendedName>
</protein>
<dbReference type="PROSITE" id="PS50262">
    <property type="entry name" value="G_PROTEIN_RECEP_F1_2"/>
    <property type="match status" value="1"/>
</dbReference>
<evidence type="ECO:0000256" key="3">
    <source>
        <dbReference type="ARBA" id="ARBA00022692"/>
    </source>
</evidence>
<dbReference type="InterPro" id="IPR017452">
    <property type="entry name" value="GPCR_Rhodpsn_7TM"/>
</dbReference>
<feature type="transmembrane region" description="Helical" evidence="10">
    <location>
        <begin position="128"/>
        <end position="149"/>
    </location>
</feature>
<evidence type="ECO:0000256" key="9">
    <source>
        <dbReference type="RuleBase" id="RU000688"/>
    </source>
</evidence>
<dbReference type="SUPFAM" id="SSF81321">
    <property type="entry name" value="Family A G protein-coupled receptor-like"/>
    <property type="match status" value="1"/>
</dbReference>
<reference evidence="12" key="1">
    <citation type="journal article" date="2022" name="bioRxiv">
        <title>Sequencing and chromosome-scale assembly of the giantPleurodeles waltlgenome.</title>
        <authorList>
            <person name="Brown T."/>
            <person name="Elewa A."/>
            <person name="Iarovenko S."/>
            <person name="Subramanian E."/>
            <person name="Araus A.J."/>
            <person name="Petzold A."/>
            <person name="Susuki M."/>
            <person name="Suzuki K.-i.T."/>
            <person name="Hayashi T."/>
            <person name="Toyoda A."/>
            <person name="Oliveira C."/>
            <person name="Osipova E."/>
            <person name="Leigh N.D."/>
            <person name="Simon A."/>
            <person name="Yun M.H."/>
        </authorList>
    </citation>
    <scope>NUCLEOTIDE SEQUENCE</scope>
    <source>
        <strain evidence="12">20211129_DDA</strain>
        <tissue evidence="12">Liver</tissue>
    </source>
</reference>
<dbReference type="Pfam" id="PF00001">
    <property type="entry name" value="7tm_1"/>
    <property type="match status" value="1"/>
</dbReference>
<dbReference type="CDD" id="cd00637">
    <property type="entry name" value="7tm_classA_rhodopsin-like"/>
    <property type="match status" value="1"/>
</dbReference>
<sequence length="312" mass="35153">MVCLAFAIVIGNAITLIIFLRTRQFRTPQVYLKVSLALADIIVGILVVPFSVYTEIALMVNSTRSTQNNGCSYSGRHLEAWQPCKAIGIIFTVCTFVSISTIFLMTVERSVAILRPLHKDSVITRQRTLSLIVFSWVVSFLLAITPFIFSNAFTMEYNMCSRMCNYALITNQAPSWNVMLLFPIFDFALLGASLVVNVLSFSTIRHYSHKRKFLAEVESYVGAQRPSFSDIKAAKTISILTIAFTASFTPIAAFVVGNVAGYTWCTFSFFAFWILTSNSCCNVIIYSVRDKRFRHGVKQLFIRTPPIVWENN</sequence>
<dbReference type="PANTHER" id="PTHR24249">
    <property type="entry name" value="HISTAMINE RECEPTOR-RELATED G-PROTEIN COUPLED RECEPTOR"/>
    <property type="match status" value="1"/>
</dbReference>
<comment type="similarity">
    <text evidence="9">Belongs to the G-protein coupled receptor 1 family.</text>
</comment>
<dbReference type="PRINTS" id="PR00237">
    <property type="entry name" value="GPCRRHODOPSN"/>
</dbReference>
<keyword evidence="3 9" id="KW-0812">Transmembrane</keyword>
<dbReference type="AlphaFoldDB" id="A0AAV7KXH5"/>
<keyword evidence="13" id="KW-1185">Reference proteome</keyword>